<dbReference type="AlphaFoldDB" id="A0A4Z2FXX7"/>
<dbReference type="EMBL" id="SRLO01000821">
    <property type="protein sequence ID" value="TNN45841.1"/>
    <property type="molecule type" value="Genomic_DNA"/>
</dbReference>
<accession>A0A4Z2FXX7</accession>
<evidence type="ECO:0000313" key="1">
    <source>
        <dbReference type="EMBL" id="TNN45841.1"/>
    </source>
</evidence>
<reference evidence="1 2" key="1">
    <citation type="submission" date="2019-03" db="EMBL/GenBank/DDBJ databases">
        <title>First draft genome of Liparis tanakae, snailfish: a comprehensive survey of snailfish specific genes.</title>
        <authorList>
            <person name="Kim W."/>
            <person name="Song I."/>
            <person name="Jeong J.-H."/>
            <person name="Kim D."/>
            <person name="Kim S."/>
            <person name="Ryu S."/>
            <person name="Song J.Y."/>
            <person name="Lee S.K."/>
        </authorList>
    </citation>
    <scope>NUCLEOTIDE SEQUENCE [LARGE SCALE GENOMIC DNA]</scope>
    <source>
        <tissue evidence="1">Muscle</tissue>
    </source>
</reference>
<dbReference type="Proteomes" id="UP000314294">
    <property type="component" value="Unassembled WGS sequence"/>
</dbReference>
<organism evidence="1 2">
    <name type="scientific">Liparis tanakae</name>
    <name type="common">Tanaka's snailfish</name>
    <dbReference type="NCBI Taxonomy" id="230148"/>
    <lineage>
        <taxon>Eukaryota</taxon>
        <taxon>Metazoa</taxon>
        <taxon>Chordata</taxon>
        <taxon>Craniata</taxon>
        <taxon>Vertebrata</taxon>
        <taxon>Euteleostomi</taxon>
        <taxon>Actinopterygii</taxon>
        <taxon>Neopterygii</taxon>
        <taxon>Teleostei</taxon>
        <taxon>Neoteleostei</taxon>
        <taxon>Acanthomorphata</taxon>
        <taxon>Eupercaria</taxon>
        <taxon>Perciformes</taxon>
        <taxon>Cottioidei</taxon>
        <taxon>Cottales</taxon>
        <taxon>Liparidae</taxon>
        <taxon>Liparis</taxon>
    </lineage>
</organism>
<name>A0A4Z2FXX7_9TELE</name>
<keyword evidence="2" id="KW-1185">Reference proteome</keyword>
<protein>
    <submittedName>
        <fullName evidence="1">Uncharacterized protein</fullName>
    </submittedName>
</protein>
<proteinExistence type="predicted"/>
<comment type="caution">
    <text evidence="1">The sequence shown here is derived from an EMBL/GenBank/DDBJ whole genome shotgun (WGS) entry which is preliminary data.</text>
</comment>
<sequence length="87" mass="9713">MGVCQNFKNIATFDHAPPLLSVCHLREVSRGEPAEAELEAVGLSEVVVRSQARSLAGRRNHPASFKHLFPVVGHVERVFRFDHINVK</sequence>
<evidence type="ECO:0000313" key="2">
    <source>
        <dbReference type="Proteomes" id="UP000314294"/>
    </source>
</evidence>
<gene>
    <name evidence="1" type="ORF">EYF80_043966</name>
</gene>